<dbReference type="STRING" id="910347.SAMN05421773_103107"/>
<proteinExistence type="predicted"/>
<name>A0A1I1IN59_9ACTN</name>
<keyword evidence="1" id="KW-0175">Coiled coil</keyword>
<dbReference type="OrthoDB" id="186919at2"/>
<keyword evidence="6" id="KW-1185">Reference proteome</keyword>
<reference evidence="5 6" key="1">
    <citation type="submission" date="2016-10" db="EMBL/GenBank/DDBJ databases">
        <authorList>
            <person name="de Groot N.N."/>
        </authorList>
    </citation>
    <scope>NUCLEOTIDE SEQUENCE [LARGE SCALE GENOMIC DNA]</scope>
    <source>
        <strain evidence="5 6">CGMCC 4.5739</strain>
    </source>
</reference>
<evidence type="ECO:0000313" key="5">
    <source>
        <dbReference type="EMBL" id="SFC37152.1"/>
    </source>
</evidence>
<keyword evidence="3" id="KW-0472">Membrane</keyword>
<dbReference type="AlphaFoldDB" id="A0A1I1IN59"/>
<feature type="compositionally biased region" description="Basic and acidic residues" evidence="2">
    <location>
        <begin position="1"/>
        <end position="11"/>
    </location>
</feature>
<evidence type="ECO:0000256" key="2">
    <source>
        <dbReference type="SAM" id="MobiDB-lite"/>
    </source>
</evidence>
<evidence type="ECO:0000256" key="1">
    <source>
        <dbReference type="SAM" id="Coils"/>
    </source>
</evidence>
<dbReference type="Pfam" id="PF14257">
    <property type="entry name" value="DUF4349"/>
    <property type="match status" value="1"/>
</dbReference>
<evidence type="ECO:0000313" key="6">
    <source>
        <dbReference type="Proteomes" id="UP000199207"/>
    </source>
</evidence>
<feature type="region of interest" description="Disordered" evidence="2">
    <location>
        <begin position="340"/>
        <end position="374"/>
    </location>
</feature>
<dbReference type="EMBL" id="FOLM01000003">
    <property type="protein sequence ID" value="SFC37152.1"/>
    <property type="molecule type" value="Genomic_DNA"/>
</dbReference>
<feature type="compositionally biased region" description="Gly residues" evidence="2">
    <location>
        <begin position="90"/>
        <end position="99"/>
    </location>
</feature>
<dbReference type="InterPro" id="IPR025645">
    <property type="entry name" value="DUF4349"/>
</dbReference>
<organism evidence="5 6">
    <name type="scientific">Streptomyces aidingensis</name>
    <dbReference type="NCBI Taxonomy" id="910347"/>
    <lineage>
        <taxon>Bacteria</taxon>
        <taxon>Bacillati</taxon>
        <taxon>Actinomycetota</taxon>
        <taxon>Actinomycetes</taxon>
        <taxon>Kitasatosporales</taxon>
        <taxon>Streptomycetaceae</taxon>
        <taxon>Streptomyces</taxon>
    </lineage>
</organism>
<protein>
    <recommendedName>
        <fullName evidence="4">DUF4349 domain-containing protein</fullName>
    </recommendedName>
</protein>
<feature type="compositionally biased region" description="Low complexity" evidence="2">
    <location>
        <begin position="360"/>
        <end position="374"/>
    </location>
</feature>
<feature type="compositionally biased region" description="Pro residues" evidence="2">
    <location>
        <begin position="347"/>
        <end position="359"/>
    </location>
</feature>
<dbReference type="RefSeq" id="WP_093837958.1">
    <property type="nucleotide sequence ID" value="NZ_FOLM01000003.1"/>
</dbReference>
<feature type="domain" description="DUF4349" evidence="4">
    <location>
        <begin position="120"/>
        <end position="331"/>
    </location>
</feature>
<dbReference type="Proteomes" id="UP000199207">
    <property type="component" value="Unassembled WGS sequence"/>
</dbReference>
<evidence type="ECO:0000256" key="3">
    <source>
        <dbReference type="SAM" id="Phobius"/>
    </source>
</evidence>
<keyword evidence="3" id="KW-0812">Transmembrane</keyword>
<gene>
    <name evidence="5" type="ORF">SAMN05421773_103107</name>
</gene>
<keyword evidence="3" id="KW-1133">Transmembrane helix</keyword>
<feature type="compositionally biased region" description="Low complexity" evidence="2">
    <location>
        <begin position="49"/>
        <end position="66"/>
    </location>
</feature>
<feature type="transmembrane region" description="Helical" evidence="3">
    <location>
        <begin position="307"/>
        <end position="334"/>
    </location>
</feature>
<accession>A0A1I1IN59</accession>
<feature type="coiled-coil region" evidence="1">
    <location>
        <begin position="235"/>
        <end position="262"/>
    </location>
</feature>
<evidence type="ECO:0000259" key="4">
    <source>
        <dbReference type="Pfam" id="PF14257"/>
    </source>
</evidence>
<feature type="region of interest" description="Disordered" evidence="2">
    <location>
        <begin position="1"/>
        <end position="27"/>
    </location>
</feature>
<sequence>MSRTTDRETTGRHPRRARDRGRRRRRGALPGALLLAALLALTACSGTDGADGSGAAADRAAAAPEEGTGGGLADEGRAAAPEEAEAAGEPGAGADGAGEAGRDDAAGGFAGAPELPSTLHLIRTAHLSVLTEDVPGSYREAVRLAERAGGYVSEEQTDEDSAGYRRSRITLRVPPEEYGSLLQELAGLGRLAHREVTTEDVTREVVDVESRIASQEESVARVRALMEDATTLTDVVTLESELSRRQADLEALKAQQKSLSEQTGMATITLELREPEAEEIEPEEAEDAGPSLPDALRGGWDAFLTTLLWIAVVIGAALPFVVTVVVVVLFGRWLRKRLPARPRPGRAAPPPPPAAPAPAPVSGDGAPAAGADRD</sequence>
<feature type="compositionally biased region" description="Basic residues" evidence="2">
    <location>
        <begin position="12"/>
        <end position="27"/>
    </location>
</feature>
<feature type="region of interest" description="Disordered" evidence="2">
    <location>
        <begin position="49"/>
        <end position="112"/>
    </location>
</feature>